<dbReference type="InterPro" id="IPR056924">
    <property type="entry name" value="SH3_Tf2-1"/>
</dbReference>
<accession>A0AAF0ZZ47</accession>
<dbReference type="Pfam" id="PF24626">
    <property type="entry name" value="SH3_Tf2-1"/>
    <property type="match status" value="1"/>
</dbReference>
<dbReference type="PANTHER" id="PTHR46148:SF57">
    <property type="entry name" value="OS12G0499874 PROTEIN"/>
    <property type="match status" value="1"/>
</dbReference>
<organism evidence="2 3">
    <name type="scientific">Solanum verrucosum</name>
    <dbReference type="NCBI Taxonomy" id="315347"/>
    <lineage>
        <taxon>Eukaryota</taxon>
        <taxon>Viridiplantae</taxon>
        <taxon>Streptophyta</taxon>
        <taxon>Embryophyta</taxon>
        <taxon>Tracheophyta</taxon>
        <taxon>Spermatophyta</taxon>
        <taxon>Magnoliopsida</taxon>
        <taxon>eudicotyledons</taxon>
        <taxon>Gunneridae</taxon>
        <taxon>Pentapetalae</taxon>
        <taxon>asterids</taxon>
        <taxon>lamiids</taxon>
        <taxon>Solanales</taxon>
        <taxon>Solanaceae</taxon>
        <taxon>Solanoideae</taxon>
        <taxon>Solaneae</taxon>
        <taxon>Solanum</taxon>
    </lineage>
</organism>
<proteinExistence type="predicted"/>
<protein>
    <recommendedName>
        <fullName evidence="1">Tf2-1-like SH3-like domain-containing protein</fullName>
    </recommendedName>
</protein>
<dbReference type="Proteomes" id="UP001234989">
    <property type="component" value="Chromosome 12"/>
</dbReference>
<gene>
    <name evidence="2" type="ORF">MTR67_051452</name>
</gene>
<reference evidence="2" key="1">
    <citation type="submission" date="2023-08" db="EMBL/GenBank/DDBJ databases">
        <title>A de novo genome assembly of Solanum verrucosum Schlechtendal, a Mexican diploid species geographically isolated from the other diploid A-genome species in potato relatives.</title>
        <authorList>
            <person name="Hosaka K."/>
        </authorList>
    </citation>
    <scope>NUCLEOTIDE SEQUENCE</scope>
    <source>
        <tissue evidence="2">Young leaves</tissue>
    </source>
</reference>
<dbReference type="EMBL" id="CP133623">
    <property type="protein sequence ID" value="WMV58067.1"/>
    <property type="molecule type" value="Genomic_DNA"/>
</dbReference>
<sequence length="134" mass="15570">MKGVMRFGKKRKLSPRYVGLYRILRRVGKVYYELELPNDLASMHPVFHVSLLKKCVGDLTSIVLLESLGIKDSLCYEEVTIEILDQQVRKLRNKEISLVKVFWMNQLVEGATWEAEADMIFRYPHLFPSIPTLA</sequence>
<evidence type="ECO:0000313" key="2">
    <source>
        <dbReference type="EMBL" id="WMV58067.1"/>
    </source>
</evidence>
<evidence type="ECO:0000259" key="1">
    <source>
        <dbReference type="Pfam" id="PF24626"/>
    </source>
</evidence>
<dbReference type="AlphaFoldDB" id="A0AAF0ZZ47"/>
<name>A0AAF0ZZ47_SOLVR</name>
<evidence type="ECO:0000313" key="3">
    <source>
        <dbReference type="Proteomes" id="UP001234989"/>
    </source>
</evidence>
<keyword evidence="3" id="KW-1185">Reference proteome</keyword>
<dbReference type="PANTHER" id="PTHR46148">
    <property type="entry name" value="CHROMO DOMAIN-CONTAINING PROTEIN"/>
    <property type="match status" value="1"/>
</dbReference>
<feature type="domain" description="Tf2-1-like SH3-like" evidence="1">
    <location>
        <begin position="5"/>
        <end position="56"/>
    </location>
</feature>